<gene>
    <name evidence="1" type="ORF">L3Q82_012164</name>
</gene>
<reference evidence="1" key="1">
    <citation type="submission" date="2022-04" db="EMBL/GenBank/DDBJ databases">
        <title>Jade perch genome.</title>
        <authorList>
            <person name="Chao B."/>
        </authorList>
    </citation>
    <scope>NUCLEOTIDE SEQUENCE</scope>
    <source>
        <strain evidence="1">CB-2022</strain>
    </source>
</reference>
<evidence type="ECO:0000313" key="2">
    <source>
        <dbReference type="Proteomes" id="UP000831701"/>
    </source>
</evidence>
<accession>A0ACB8W6Y7</accession>
<dbReference type="Proteomes" id="UP000831701">
    <property type="component" value="Chromosome 14"/>
</dbReference>
<evidence type="ECO:0000313" key="1">
    <source>
        <dbReference type="EMBL" id="KAI3363558.1"/>
    </source>
</evidence>
<comment type="caution">
    <text evidence="1">The sequence shown here is derived from an EMBL/GenBank/DDBJ whole genome shotgun (WGS) entry which is preliminary data.</text>
</comment>
<protein>
    <submittedName>
        <fullName evidence="1">Uncharacterized protein</fullName>
    </submittedName>
</protein>
<sequence>MLPASIQITGELLSAAEVQDICESLKEDSVRLLSVRGCQLSDRDFGRVCRSVAESRSLAQLNLNLGVVSSIGRTRHLADALKANRSLQTLFLHGSPLLDAGLVMLNAALSTHPALVCLDLGDCMLGDEALGLICGMLPPDGAKSGATRRQASTSGDVEEAVGGQQPSSRTATSAFCARRNRRSTARALQNDLQQATNVHVSAQTVRNRLHEGGMRARRPQVGVVLTAQHRAGRGRLAFAREHQDWPIRHWRPVLFTDESRFTLSTCDRQNCDRVWRRRGERSAACNILQHDRFGSGSVMVWGGHFFGGPHSPPCLRELTLSANPGISSKGWARLAIAVAHSSQLRVLNLDYNPLGDQIAGMLAVAVASSRTLEVLDLEGTGLTNQSAQVFLDMVENYPTSLRVLVLAENDISPELQQQICDLLSEGEDDDDREAPPLQPGPASSSALLPIRDKYQPPAWLPHSSKG</sequence>
<dbReference type="EMBL" id="CM041544">
    <property type="protein sequence ID" value="KAI3363558.1"/>
    <property type="molecule type" value="Genomic_DNA"/>
</dbReference>
<organism evidence="1 2">
    <name type="scientific">Scortum barcoo</name>
    <name type="common">barcoo grunter</name>
    <dbReference type="NCBI Taxonomy" id="214431"/>
    <lineage>
        <taxon>Eukaryota</taxon>
        <taxon>Metazoa</taxon>
        <taxon>Chordata</taxon>
        <taxon>Craniata</taxon>
        <taxon>Vertebrata</taxon>
        <taxon>Euteleostomi</taxon>
        <taxon>Actinopterygii</taxon>
        <taxon>Neopterygii</taxon>
        <taxon>Teleostei</taxon>
        <taxon>Neoteleostei</taxon>
        <taxon>Acanthomorphata</taxon>
        <taxon>Eupercaria</taxon>
        <taxon>Centrarchiformes</taxon>
        <taxon>Terapontoidei</taxon>
        <taxon>Terapontidae</taxon>
        <taxon>Scortum</taxon>
    </lineage>
</organism>
<keyword evidence="2" id="KW-1185">Reference proteome</keyword>
<name>A0ACB8W6Y7_9TELE</name>
<proteinExistence type="predicted"/>